<comment type="caution">
    <text evidence="1">The sequence shown here is derived from an EMBL/GenBank/DDBJ whole genome shotgun (WGS) entry which is preliminary data.</text>
</comment>
<protein>
    <recommendedName>
        <fullName evidence="3">Phosphoglycolate phosphatase</fullName>
    </recommendedName>
</protein>
<dbReference type="Proteomes" id="UP001165065">
    <property type="component" value="Unassembled WGS sequence"/>
</dbReference>
<organism evidence="1 2">
    <name type="scientific">Triparma columacea</name>
    <dbReference type="NCBI Taxonomy" id="722753"/>
    <lineage>
        <taxon>Eukaryota</taxon>
        <taxon>Sar</taxon>
        <taxon>Stramenopiles</taxon>
        <taxon>Ochrophyta</taxon>
        <taxon>Bolidophyceae</taxon>
        <taxon>Parmales</taxon>
        <taxon>Triparmaceae</taxon>
        <taxon>Triparma</taxon>
    </lineage>
</organism>
<keyword evidence="2" id="KW-1185">Reference proteome</keyword>
<dbReference type="PANTHER" id="PTHR43434">
    <property type="entry name" value="PHOSPHOGLYCOLATE PHOSPHATASE"/>
    <property type="match status" value="1"/>
</dbReference>
<name>A0A9W7LA81_9STRA</name>
<evidence type="ECO:0000313" key="2">
    <source>
        <dbReference type="Proteomes" id="UP001165065"/>
    </source>
</evidence>
<dbReference type="OrthoDB" id="269227at2759"/>
<dbReference type="InterPro" id="IPR050155">
    <property type="entry name" value="HAD-like_hydrolase_sf"/>
</dbReference>
<reference evidence="2" key="1">
    <citation type="journal article" date="2023" name="Commun. Biol.">
        <title>Genome analysis of Parmales, the sister group of diatoms, reveals the evolutionary specialization of diatoms from phago-mixotrophs to photoautotrophs.</title>
        <authorList>
            <person name="Ban H."/>
            <person name="Sato S."/>
            <person name="Yoshikawa S."/>
            <person name="Yamada K."/>
            <person name="Nakamura Y."/>
            <person name="Ichinomiya M."/>
            <person name="Sato N."/>
            <person name="Blanc-Mathieu R."/>
            <person name="Endo H."/>
            <person name="Kuwata A."/>
            <person name="Ogata H."/>
        </authorList>
    </citation>
    <scope>NUCLEOTIDE SEQUENCE [LARGE SCALE GENOMIC DNA]</scope>
</reference>
<gene>
    <name evidence="1" type="ORF">TrCOL_g7820</name>
</gene>
<dbReference type="GO" id="GO:0006281">
    <property type="term" value="P:DNA repair"/>
    <property type="evidence" value="ECO:0007669"/>
    <property type="project" value="TreeGrafter"/>
</dbReference>
<dbReference type="Pfam" id="PF13419">
    <property type="entry name" value="HAD_2"/>
    <property type="match status" value="1"/>
</dbReference>
<evidence type="ECO:0008006" key="3">
    <source>
        <dbReference type="Google" id="ProtNLM"/>
    </source>
</evidence>
<accession>A0A9W7LA81</accession>
<dbReference type="InterPro" id="IPR023214">
    <property type="entry name" value="HAD_sf"/>
</dbReference>
<sequence length="257" mass="27684">MASFVTDYVVENRVQKIRKVSNDNESASSPVEMSFKSAETPREAIFEAIGWNGEEGKVTGADSLLAYGTWDDVTETIADVCIKWLGPESKRLVSKWHASLGAVHASDPPIAPVNLPRFISELQKMGMKVCVVTSDSREASIQALSRWGILSMIGTENVLTCTDVSLSQAKPNPYPVLHFCRKHNCAPSETVVVGDTLGDTGLGRNANVGLTVGVLSGSGREEELLEGGADVVLPDVSHFMGWYKGWEAGRMVKGSAN</sequence>
<dbReference type="EMBL" id="BRYA01001457">
    <property type="protein sequence ID" value="GMI43613.1"/>
    <property type="molecule type" value="Genomic_DNA"/>
</dbReference>
<dbReference type="InterPro" id="IPR036412">
    <property type="entry name" value="HAD-like_sf"/>
</dbReference>
<dbReference type="Gene3D" id="3.40.50.1000">
    <property type="entry name" value="HAD superfamily/HAD-like"/>
    <property type="match status" value="1"/>
</dbReference>
<dbReference type="SUPFAM" id="SSF56784">
    <property type="entry name" value="HAD-like"/>
    <property type="match status" value="1"/>
</dbReference>
<dbReference type="GO" id="GO:0008967">
    <property type="term" value="F:phosphoglycolate phosphatase activity"/>
    <property type="evidence" value="ECO:0007669"/>
    <property type="project" value="TreeGrafter"/>
</dbReference>
<dbReference type="InterPro" id="IPR041492">
    <property type="entry name" value="HAD_2"/>
</dbReference>
<dbReference type="AlphaFoldDB" id="A0A9W7LA81"/>
<proteinExistence type="predicted"/>
<evidence type="ECO:0000313" key="1">
    <source>
        <dbReference type="EMBL" id="GMI43613.1"/>
    </source>
</evidence>
<dbReference type="PANTHER" id="PTHR43434:SF22">
    <property type="entry name" value="PHOSPHOGLYCOLATE PHOSPHATASE"/>
    <property type="match status" value="1"/>
</dbReference>